<comment type="cofactor">
    <cofactor evidence="1">
        <name>Mg(2+)</name>
        <dbReference type="ChEBI" id="CHEBI:18420"/>
    </cofactor>
</comment>
<sequence length="186" mass="20711">MSHLKERTISSEVIYRGKIINLRVDTVALPQEGQTGTREVIEHAGAVAVVPVTGQEELLLVRQYRHAAGKTILEIPAGRIEPGEDLAESARRELLEETGYVAEHLEKLLTFYSTPGFTNEQLHIYLATGLTLKEQDLDEDEFIDVLKIPYLKALEMIWTGDICDAKSIAGILSAHYLKKIKPAGVF</sequence>
<keyword evidence="2 4" id="KW-0378">Hydrolase</keyword>
<feature type="domain" description="Nudix hydrolase" evidence="3">
    <location>
        <begin position="41"/>
        <end position="170"/>
    </location>
</feature>
<organism evidence="4">
    <name type="scientific">anaerobic digester metagenome</name>
    <dbReference type="NCBI Taxonomy" id="1263854"/>
    <lineage>
        <taxon>unclassified sequences</taxon>
        <taxon>metagenomes</taxon>
        <taxon>ecological metagenomes</taxon>
    </lineage>
</organism>
<dbReference type="PANTHER" id="PTHR11839:SF18">
    <property type="entry name" value="NUDIX HYDROLASE DOMAIN-CONTAINING PROTEIN"/>
    <property type="match status" value="1"/>
</dbReference>
<protein>
    <submittedName>
        <fullName evidence="4">ADP-ribose pyrophosphatase</fullName>
        <ecNumber evidence="4">3.6.1.13</ecNumber>
    </submittedName>
</protein>
<dbReference type="PRINTS" id="PR00502">
    <property type="entry name" value="NUDIXFAMILY"/>
</dbReference>
<dbReference type="GO" id="GO:0047631">
    <property type="term" value="F:ADP-ribose diphosphatase activity"/>
    <property type="evidence" value="ECO:0007669"/>
    <property type="project" value="UniProtKB-EC"/>
</dbReference>
<dbReference type="EMBL" id="CAADRN010000084">
    <property type="protein sequence ID" value="VFU12414.1"/>
    <property type="molecule type" value="Genomic_DNA"/>
</dbReference>
<accession>A0A485LYC5</accession>
<gene>
    <name evidence="4" type="ORF">SCFA_1740004</name>
</gene>
<dbReference type="PROSITE" id="PS51462">
    <property type="entry name" value="NUDIX"/>
    <property type="match status" value="1"/>
</dbReference>
<dbReference type="FunFam" id="3.90.79.10:FF:000024">
    <property type="entry name" value="ADP-ribose pyrophosphatase"/>
    <property type="match status" value="1"/>
</dbReference>
<dbReference type="InterPro" id="IPR000086">
    <property type="entry name" value="NUDIX_hydrolase_dom"/>
</dbReference>
<name>A0A485LYC5_9ZZZZ</name>
<evidence type="ECO:0000256" key="1">
    <source>
        <dbReference type="ARBA" id="ARBA00001946"/>
    </source>
</evidence>
<dbReference type="AlphaFoldDB" id="A0A485LYC5"/>
<dbReference type="GO" id="GO:0019693">
    <property type="term" value="P:ribose phosphate metabolic process"/>
    <property type="evidence" value="ECO:0007669"/>
    <property type="project" value="TreeGrafter"/>
</dbReference>
<reference evidence="4" key="1">
    <citation type="submission" date="2019-03" db="EMBL/GenBank/DDBJ databases">
        <authorList>
            <person name="Hao L."/>
        </authorList>
    </citation>
    <scope>NUCLEOTIDE SEQUENCE</scope>
</reference>
<evidence type="ECO:0000313" key="4">
    <source>
        <dbReference type="EMBL" id="VFU12414.1"/>
    </source>
</evidence>
<evidence type="ECO:0000259" key="3">
    <source>
        <dbReference type="PROSITE" id="PS51462"/>
    </source>
</evidence>
<evidence type="ECO:0000256" key="2">
    <source>
        <dbReference type="ARBA" id="ARBA00022801"/>
    </source>
</evidence>
<proteinExistence type="predicted"/>
<dbReference type="SUPFAM" id="SSF55811">
    <property type="entry name" value="Nudix"/>
    <property type="match status" value="1"/>
</dbReference>
<dbReference type="Gene3D" id="3.90.79.10">
    <property type="entry name" value="Nucleoside Triphosphate Pyrophosphohydrolase"/>
    <property type="match status" value="1"/>
</dbReference>
<dbReference type="PANTHER" id="PTHR11839">
    <property type="entry name" value="UDP/ADP-SUGAR PYROPHOSPHATASE"/>
    <property type="match status" value="1"/>
</dbReference>
<dbReference type="InterPro" id="IPR020476">
    <property type="entry name" value="Nudix_hydrolase"/>
</dbReference>
<dbReference type="InterPro" id="IPR015797">
    <property type="entry name" value="NUDIX_hydrolase-like_dom_sf"/>
</dbReference>
<dbReference type="GO" id="GO:0006753">
    <property type="term" value="P:nucleoside phosphate metabolic process"/>
    <property type="evidence" value="ECO:0007669"/>
    <property type="project" value="TreeGrafter"/>
</dbReference>
<dbReference type="EC" id="3.6.1.13" evidence="4"/>
<dbReference type="GO" id="GO:0005829">
    <property type="term" value="C:cytosol"/>
    <property type="evidence" value="ECO:0007669"/>
    <property type="project" value="TreeGrafter"/>
</dbReference>
<dbReference type="Pfam" id="PF00293">
    <property type="entry name" value="NUDIX"/>
    <property type="match status" value="1"/>
</dbReference>